<dbReference type="InterPro" id="IPR036390">
    <property type="entry name" value="WH_DNA-bd_sf"/>
</dbReference>
<dbReference type="RefSeq" id="WP_170286579.1">
    <property type="nucleotide sequence ID" value="NZ_BAAATQ010000049.1"/>
</dbReference>
<sequence>MSGDDSSLKITPLARHQNLTARTAALLREAIVDGTLAPGMYLTIPRIAKLCGVSATPVREALIHLTEAGLVSIHPQGIRIATPSKPALAEAFEVRECIEGMTARLAALRRSDEQAEAIVTLAGRSLEAADRGEPKEFRTLDAQFHLTIVDASRSGHLQRYARNALDLAQTLRNIRPARQGFKAAAAHLHVTIAEAIANQDPEGAEGAMRRHVHEVLEHILEENDPGGE</sequence>
<dbReference type="InterPro" id="IPR008920">
    <property type="entry name" value="TF_FadR/GntR_C"/>
</dbReference>
<dbReference type="SMART" id="SM00895">
    <property type="entry name" value="FCD"/>
    <property type="match status" value="1"/>
</dbReference>
<reference evidence="5 6" key="1">
    <citation type="submission" date="2019-07" db="EMBL/GenBank/DDBJ databases">
        <title>R&amp;d 2014.</title>
        <authorList>
            <person name="Klenk H.-P."/>
        </authorList>
    </citation>
    <scope>NUCLEOTIDE SEQUENCE [LARGE SCALE GENOMIC DNA]</scope>
    <source>
        <strain evidence="5 6">DSM 43868</strain>
    </source>
</reference>
<dbReference type="EMBL" id="VLKE01000001">
    <property type="protein sequence ID" value="TWH70738.1"/>
    <property type="molecule type" value="Genomic_DNA"/>
</dbReference>
<keyword evidence="2 5" id="KW-0238">DNA-binding</keyword>
<keyword evidence="1" id="KW-0805">Transcription regulation</keyword>
<protein>
    <submittedName>
        <fullName evidence="5">DNA-binding GntR family transcriptional regulator</fullName>
    </submittedName>
</protein>
<dbReference type="Pfam" id="PF00392">
    <property type="entry name" value="GntR"/>
    <property type="match status" value="1"/>
</dbReference>
<keyword evidence="6" id="KW-1185">Reference proteome</keyword>
<keyword evidence="3" id="KW-0804">Transcription</keyword>
<comment type="caution">
    <text evidence="5">The sequence shown here is derived from an EMBL/GenBank/DDBJ whole genome shotgun (WGS) entry which is preliminary data.</text>
</comment>
<dbReference type="SUPFAM" id="SSF46785">
    <property type="entry name" value="Winged helix' DNA-binding domain"/>
    <property type="match status" value="1"/>
</dbReference>
<evidence type="ECO:0000256" key="2">
    <source>
        <dbReference type="ARBA" id="ARBA00023125"/>
    </source>
</evidence>
<dbReference type="SMART" id="SM00345">
    <property type="entry name" value="HTH_GNTR"/>
    <property type="match status" value="1"/>
</dbReference>
<evidence type="ECO:0000313" key="5">
    <source>
        <dbReference type="EMBL" id="TWH70738.1"/>
    </source>
</evidence>
<dbReference type="Proteomes" id="UP000319825">
    <property type="component" value="Unassembled WGS sequence"/>
</dbReference>
<dbReference type="InterPro" id="IPR011711">
    <property type="entry name" value="GntR_C"/>
</dbReference>
<name>A0A562IIS2_MICOL</name>
<dbReference type="PANTHER" id="PTHR43537:SF5">
    <property type="entry name" value="UXU OPERON TRANSCRIPTIONAL REGULATOR"/>
    <property type="match status" value="1"/>
</dbReference>
<dbReference type="Pfam" id="PF07729">
    <property type="entry name" value="FCD"/>
    <property type="match status" value="1"/>
</dbReference>
<organism evidence="5 6">
    <name type="scientific">Micromonospora olivasterospora</name>
    <dbReference type="NCBI Taxonomy" id="1880"/>
    <lineage>
        <taxon>Bacteria</taxon>
        <taxon>Bacillati</taxon>
        <taxon>Actinomycetota</taxon>
        <taxon>Actinomycetes</taxon>
        <taxon>Micromonosporales</taxon>
        <taxon>Micromonosporaceae</taxon>
        <taxon>Micromonospora</taxon>
    </lineage>
</organism>
<dbReference type="InterPro" id="IPR036388">
    <property type="entry name" value="WH-like_DNA-bd_sf"/>
</dbReference>
<dbReference type="PROSITE" id="PS50949">
    <property type="entry name" value="HTH_GNTR"/>
    <property type="match status" value="1"/>
</dbReference>
<dbReference type="GO" id="GO:0003700">
    <property type="term" value="F:DNA-binding transcription factor activity"/>
    <property type="evidence" value="ECO:0007669"/>
    <property type="project" value="InterPro"/>
</dbReference>
<dbReference type="GO" id="GO:0003677">
    <property type="term" value="F:DNA binding"/>
    <property type="evidence" value="ECO:0007669"/>
    <property type="project" value="UniProtKB-KW"/>
</dbReference>
<dbReference type="Gene3D" id="1.10.10.10">
    <property type="entry name" value="Winged helix-like DNA-binding domain superfamily/Winged helix DNA-binding domain"/>
    <property type="match status" value="1"/>
</dbReference>
<accession>A0A562IIS2</accession>
<dbReference type="SUPFAM" id="SSF48008">
    <property type="entry name" value="GntR ligand-binding domain-like"/>
    <property type="match status" value="1"/>
</dbReference>
<feature type="domain" description="HTH gntR-type" evidence="4">
    <location>
        <begin position="17"/>
        <end position="83"/>
    </location>
</feature>
<evidence type="ECO:0000313" key="6">
    <source>
        <dbReference type="Proteomes" id="UP000319825"/>
    </source>
</evidence>
<dbReference type="AlphaFoldDB" id="A0A562IIS2"/>
<dbReference type="PANTHER" id="PTHR43537">
    <property type="entry name" value="TRANSCRIPTIONAL REGULATOR, GNTR FAMILY"/>
    <property type="match status" value="1"/>
</dbReference>
<dbReference type="InterPro" id="IPR000524">
    <property type="entry name" value="Tscrpt_reg_HTH_GntR"/>
</dbReference>
<proteinExistence type="predicted"/>
<evidence type="ECO:0000256" key="1">
    <source>
        <dbReference type="ARBA" id="ARBA00023015"/>
    </source>
</evidence>
<evidence type="ECO:0000259" key="4">
    <source>
        <dbReference type="PROSITE" id="PS50949"/>
    </source>
</evidence>
<gene>
    <name evidence="5" type="ORF">JD77_05763</name>
</gene>
<dbReference type="Gene3D" id="1.20.120.530">
    <property type="entry name" value="GntR ligand-binding domain-like"/>
    <property type="match status" value="1"/>
</dbReference>
<evidence type="ECO:0000256" key="3">
    <source>
        <dbReference type="ARBA" id="ARBA00023163"/>
    </source>
</evidence>